<dbReference type="SMART" id="SM00715">
    <property type="entry name" value="LA"/>
    <property type="match status" value="1"/>
</dbReference>
<feature type="compositionally biased region" description="Polar residues" evidence="4">
    <location>
        <begin position="586"/>
        <end position="601"/>
    </location>
</feature>
<feature type="region of interest" description="Disordered" evidence="4">
    <location>
        <begin position="50"/>
        <end position="82"/>
    </location>
</feature>
<dbReference type="CDD" id="cd08031">
    <property type="entry name" value="LARP_4_5_like"/>
    <property type="match status" value="1"/>
</dbReference>
<feature type="compositionally biased region" description="Polar residues" evidence="4">
    <location>
        <begin position="557"/>
        <end position="566"/>
    </location>
</feature>
<dbReference type="SUPFAM" id="SSF46785">
    <property type="entry name" value="Winged helix' DNA-binding domain"/>
    <property type="match status" value="1"/>
</dbReference>
<feature type="domain" description="HTH La-type RNA-binding" evidence="5">
    <location>
        <begin position="132"/>
        <end position="221"/>
    </location>
</feature>
<feature type="compositionally biased region" description="Low complexity" evidence="4">
    <location>
        <begin position="567"/>
        <end position="576"/>
    </location>
</feature>
<dbReference type="InterPro" id="IPR036388">
    <property type="entry name" value="WH-like_DNA-bd_sf"/>
</dbReference>
<reference evidence="6 7" key="1">
    <citation type="journal article" date="1998" name="Science">
        <title>Genome sequence of the nematode C. elegans: a platform for investigating biology.</title>
        <authorList>
            <consortium name="The C. elegans sequencing consortium"/>
            <person name="Sulson J.E."/>
            <person name="Waterston R."/>
        </authorList>
    </citation>
    <scope>NUCLEOTIDE SEQUENCE [LARGE SCALE GENOMIC DNA]</scope>
    <source>
        <strain evidence="6 7">Bristol N2</strain>
    </source>
</reference>
<dbReference type="GO" id="GO:0005829">
    <property type="term" value="C:cytosol"/>
    <property type="evidence" value="ECO:0000318"/>
    <property type="project" value="GO_Central"/>
</dbReference>
<dbReference type="PANTHER" id="PTHR22792:SF131">
    <property type="entry name" value="LA-RELATED PROTEIN LARP4B"/>
    <property type="match status" value="1"/>
</dbReference>
<dbReference type="InParanoid" id="O44760"/>
<dbReference type="UCSC" id="T12F5.5a">
    <property type="organism name" value="c. elegans"/>
</dbReference>
<dbReference type="InterPro" id="IPR058699">
    <property type="entry name" value="RRM_LARP4/4B"/>
</dbReference>
<feature type="compositionally biased region" description="Polar residues" evidence="4">
    <location>
        <begin position="305"/>
        <end position="315"/>
    </location>
</feature>
<feature type="compositionally biased region" description="Pro residues" evidence="4">
    <location>
        <begin position="369"/>
        <end position="379"/>
    </location>
</feature>
<dbReference type="InterPro" id="IPR045180">
    <property type="entry name" value="La_dom_prot"/>
</dbReference>
<dbReference type="EMBL" id="BX284601">
    <property type="protein sequence ID" value="CCD69786.1"/>
    <property type="molecule type" value="Genomic_DNA"/>
</dbReference>
<gene>
    <name evidence="6 8" type="primary">larp-5</name>
    <name evidence="6" type="ORF">CELE_T12F5.5</name>
    <name evidence="8" type="ORF">T12F5.5</name>
</gene>
<feature type="compositionally biased region" description="Pro residues" evidence="4">
    <location>
        <begin position="751"/>
        <end position="760"/>
    </location>
</feature>
<dbReference type="Pfam" id="PF05383">
    <property type="entry name" value="La"/>
    <property type="match status" value="1"/>
</dbReference>
<accession>O44760</accession>
<feature type="compositionally biased region" description="Low complexity" evidence="4">
    <location>
        <begin position="109"/>
        <end position="119"/>
    </location>
</feature>
<dbReference type="WormBase" id="T12F5.5a">
    <property type="protein sequence ID" value="CE34368"/>
    <property type="gene ID" value="WBGene00004147"/>
    <property type="gene designation" value="larp-5"/>
</dbReference>
<keyword evidence="9" id="KW-1267">Proteomics identification</keyword>
<dbReference type="ExpressionAtlas" id="O44760">
    <property type="expression patterns" value="baseline and differential"/>
</dbReference>
<dbReference type="GeneID" id="171942"/>
<dbReference type="InterPro" id="IPR006630">
    <property type="entry name" value="La_HTH"/>
</dbReference>
<dbReference type="eggNOG" id="KOG2591">
    <property type="taxonomic scope" value="Eukaryota"/>
</dbReference>
<dbReference type="AlphaFoldDB" id="O44760"/>
<dbReference type="Bgee" id="WBGene00004147">
    <property type="expression patterns" value="Expressed in adult organism and 4 other cell types or tissues"/>
</dbReference>
<dbReference type="SMR" id="O44760"/>
<sequence>MDTFELDSDAFYICTEVSPRNFVVQKAIQIDKSQIERMVGKFDGKVAVEKTSSPGSSVGTSNAHSPGTSPSTSASGASGIPQPPPLPYWFNRECKSSLMMIGPQPPGPSSGMSMPSSSSTNQFVPAVPPPPPLSREEIKQLLKNQLEYYFSRENLSSDRYLKCQMDSDNYVPINVLAGFPKIMRLTTDVDLIVEALKESTNVELDEKFEKVRAITKRKVMLIREIPETHREEVVKLIADGPPYTDLQYGVNDGWYVTYENELDAQVAYVAVQHRKNEITQKQVCARIKTCGPSTFAPPPEETPHSENGQMTTLGNGEQGTVHLRELGQTLSDYGFVPVATYRPGDPISSHFEYITPTFRFSGNSLSYNPPMPPVPPLPPQHHQQHQQQQQQQQPPLLQNTPQPYYYGSSVSTTPRNYDEMSTASSNSTHTTTSNYNNRNGSRNGGNQYYESRSSFSNSNEWRSRGGGNGGRFQNNYSENNGRQSNGSNGRWRGNNRNGATTNGYGYQQHNNRQNHYQNGQQRENGENGHHNHYQNGQSSNSWWSGNDGQTRQRKQQHNGYNNRPTVSSSSSSSTSSKYFSPDAVETPTNSGSSTPPQTSVRNPKYHVPTPTDLPPPPVWPAPNFDRRRKSSETSFTTNTTTNTLTPSTPVTPPVLRPAFSESKAPQEPSKPVETKENNKPALTDDFPLPEPLPQKPKIETNHHSAVEKDAEKIKVRSPPVVVASSPAPAAPSPFSFEETAFPSLPKKVEPVKPPQKPTFR</sequence>
<keyword evidence="7" id="KW-1185">Reference proteome</keyword>
<proteinExistence type="evidence at protein level"/>
<evidence type="ECO:0000313" key="7">
    <source>
        <dbReference type="Proteomes" id="UP000001940"/>
    </source>
</evidence>
<feature type="compositionally biased region" description="Polar residues" evidence="4">
    <location>
        <begin position="50"/>
        <end position="64"/>
    </location>
</feature>
<dbReference type="AGR" id="WB:WBGene00004147"/>
<organism evidence="6 7">
    <name type="scientific">Caenorhabditis elegans</name>
    <dbReference type="NCBI Taxonomy" id="6239"/>
    <lineage>
        <taxon>Eukaryota</taxon>
        <taxon>Metazoa</taxon>
        <taxon>Ecdysozoa</taxon>
        <taxon>Nematoda</taxon>
        <taxon>Chromadorea</taxon>
        <taxon>Rhabditida</taxon>
        <taxon>Rhabditina</taxon>
        <taxon>Rhabditomorpha</taxon>
        <taxon>Rhabditoidea</taxon>
        <taxon>Rhabditidae</taxon>
        <taxon>Peloderinae</taxon>
        <taxon>Caenorhabditis</taxon>
    </lineage>
</organism>
<evidence type="ECO:0000313" key="6">
    <source>
        <dbReference type="EMBL" id="CCD69786.1"/>
    </source>
</evidence>
<protein>
    <submittedName>
        <fullName evidence="6">HTH La-type RNA-binding domain-containing protein</fullName>
    </submittedName>
</protein>
<dbReference type="GO" id="GO:0010494">
    <property type="term" value="C:cytoplasmic stress granule"/>
    <property type="evidence" value="ECO:0000318"/>
    <property type="project" value="GO_Central"/>
</dbReference>
<dbReference type="Gene3D" id="1.10.10.10">
    <property type="entry name" value="Winged helix-like DNA-binding domain superfamily/Winged helix DNA-binding domain"/>
    <property type="match status" value="1"/>
</dbReference>
<dbReference type="OMA" id="DRYLKCQ"/>
<name>O44760_CAEEL</name>
<feature type="region of interest" description="Disordered" evidence="4">
    <location>
        <begin position="294"/>
        <end position="316"/>
    </location>
</feature>
<dbReference type="RefSeq" id="NP_491209.3">
    <property type="nucleotide sequence ID" value="NM_058808.4"/>
</dbReference>
<evidence type="ECO:0000313" key="8">
    <source>
        <dbReference type="WormBase" id="T12F5.5a"/>
    </source>
</evidence>
<evidence type="ECO:0000256" key="4">
    <source>
        <dbReference type="SAM" id="MobiDB-lite"/>
    </source>
</evidence>
<dbReference type="CDD" id="cd12430">
    <property type="entry name" value="RRM_LARP4_5_like"/>
    <property type="match status" value="1"/>
</dbReference>
<evidence type="ECO:0007829" key="9">
    <source>
        <dbReference type="PeptideAtlas" id="O44760"/>
    </source>
</evidence>
<dbReference type="PANTHER" id="PTHR22792">
    <property type="entry name" value="LUPUS LA PROTEIN-RELATED"/>
    <property type="match status" value="1"/>
</dbReference>
<evidence type="ECO:0000256" key="2">
    <source>
        <dbReference type="ARBA" id="ARBA00022884"/>
    </source>
</evidence>
<evidence type="ECO:0000256" key="1">
    <source>
        <dbReference type="ARBA" id="ARBA00022553"/>
    </source>
</evidence>
<feature type="compositionally biased region" description="Low complexity" evidence="4">
    <location>
        <begin position="471"/>
        <end position="522"/>
    </location>
</feature>
<dbReference type="IntAct" id="O44760">
    <property type="interactions" value="3"/>
</dbReference>
<feature type="region of interest" description="Disordered" evidence="4">
    <location>
        <begin position="364"/>
        <end position="697"/>
    </location>
</feature>
<dbReference type="InterPro" id="IPR036390">
    <property type="entry name" value="WH_DNA-bd_sf"/>
</dbReference>
<evidence type="ECO:0000256" key="3">
    <source>
        <dbReference type="PROSITE-ProRule" id="PRU00332"/>
    </source>
</evidence>
<dbReference type="KEGG" id="cel:CELE_T12F5.5"/>
<feature type="compositionally biased region" description="Low complexity" evidence="4">
    <location>
        <begin position="65"/>
        <end position="78"/>
    </location>
</feature>
<dbReference type="PaxDb" id="6239-T12F5.5a"/>
<feature type="region of interest" description="Disordered" evidence="4">
    <location>
        <begin position="105"/>
        <end position="130"/>
    </location>
</feature>
<dbReference type="FunCoup" id="O44760">
    <property type="interactions" value="1542"/>
</dbReference>
<dbReference type="GO" id="GO:0003730">
    <property type="term" value="F:mRNA 3'-UTR binding"/>
    <property type="evidence" value="ECO:0000318"/>
    <property type="project" value="GO_Central"/>
</dbReference>
<dbReference type="CTD" id="171942"/>
<keyword evidence="2 3" id="KW-0694">RNA-binding</keyword>
<feature type="compositionally biased region" description="Pro residues" evidence="4">
    <location>
        <begin position="611"/>
        <end position="620"/>
    </location>
</feature>
<feature type="compositionally biased region" description="Low complexity" evidence="4">
    <location>
        <begin position="534"/>
        <end position="549"/>
    </location>
</feature>
<feature type="region of interest" description="Disordered" evidence="4">
    <location>
        <begin position="717"/>
        <end position="760"/>
    </location>
</feature>
<dbReference type="STRING" id="6239.T12F5.5a.1"/>
<dbReference type="PROSITE" id="PS50961">
    <property type="entry name" value="HTH_LA"/>
    <property type="match status" value="1"/>
</dbReference>
<feature type="compositionally biased region" description="Low complexity" evidence="4">
    <location>
        <begin position="633"/>
        <end position="648"/>
    </location>
</feature>
<keyword evidence="1" id="KW-0597">Phosphoprotein</keyword>
<feature type="compositionally biased region" description="Low complexity" evidence="4">
    <location>
        <begin position="421"/>
        <end position="449"/>
    </location>
</feature>
<evidence type="ECO:0000259" key="5">
    <source>
        <dbReference type="PROSITE" id="PS50961"/>
    </source>
</evidence>
<feature type="compositionally biased region" description="Low complexity" evidence="4">
    <location>
        <begin position="385"/>
        <end position="403"/>
    </location>
</feature>
<feature type="compositionally biased region" description="Low complexity" evidence="4">
    <location>
        <begin position="717"/>
        <end position="727"/>
    </location>
</feature>
<dbReference type="Pfam" id="PF26088">
    <property type="entry name" value="RRM_LARP4"/>
    <property type="match status" value="1"/>
</dbReference>
<dbReference type="GO" id="GO:0045727">
    <property type="term" value="P:positive regulation of translation"/>
    <property type="evidence" value="ECO:0000318"/>
    <property type="project" value="GO_Central"/>
</dbReference>
<dbReference type="Proteomes" id="UP000001940">
    <property type="component" value="Chromosome I"/>
</dbReference>
<dbReference type="OrthoDB" id="10046764at2759"/>